<dbReference type="UniPathway" id="UPA00070">
    <property type="reaction ID" value="UER00120"/>
</dbReference>
<keyword evidence="5 7" id="KW-0456">Lyase</keyword>
<comment type="caution">
    <text evidence="12">The sequence shown here is derived from an EMBL/GenBank/DDBJ whole genome shotgun (WGS) entry which is preliminary data.</text>
</comment>
<protein>
    <recommendedName>
        <fullName evidence="7">Orotidine 5'-phosphate decarboxylase</fullName>
        <ecNumber evidence="7">4.1.1.23</ecNumber>
    </recommendedName>
    <alternativeName>
        <fullName evidence="7">OMP decarboxylase</fullName>
        <shortName evidence="7">OMPDCase</shortName>
        <shortName evidence="7">OMPdecase</shortName>
    </alternativeName>
</protein>
<dbReference type="SMART" id="SM00934">
    <property type="entry name" value="OMPdecase"/>
    <property type="match status" value="1"/>
</dbReference>
<dbReference type="RefSeq" id="WP_134440911.1">
    <property type="nucleotide sequence ID" value="NZ_CP065957.1"/>
</dbReference>
<dbReference type="SUPFAM" id="SSF51366">
    <property type="entry name" value="Ribulose-phoshate binding barrel"/>
    <property type="match status" value="1"/>
</dbReference>
<evidence type="ECO:0000256" key="4">
    <source>
        <dbReference type="ARBA" id="ARBA00022975"/>
    </source>
</evidence>
<evidence type="ECO:0000313" key="13">
    <source>
        <dbReference type="Proteomes" id="UP000297713"/>
    </source>
</evidence>
<evidence type="ECO:0000256" key="2">
    <source>
        <dbReference type="ARBA" id="ARBA00004861"/>
    </source>
</evidence>
<dbReference type="Proteomes" id="UP000297713">
    <property type="component" value="Unassembled WGS sequence"/>
</dbReference>
<accession>A0A4Y8P6T7</accession>
<keyword evidence="3 7" id="KW-0210">Decarboxylase</keyword>
<keyword evidence="13" id="KW-1185">Reference proteome</keyword>
<dbReference type="CDD" id="cd04725">
    <property type="entry name" value="OMP_decarboxylase_like"/>
    <property type="match status" value="1"/>
</dbReference>
<dbReference type="EMBL" id="LXQC01000198">
    <property type="protein sequence ID" value="TFE65886.1"/>
    <property type="molecule type" value="Genomic_DNA"/>
</dbReference>
<feature type="binding site" evidence="7">
    <location>
        <begin position="59"/>
        <end position="68"/>
    </location>
    <ligand>
        <name>substrate</name>
    </ligand>
</feature>
<dbReference type="InterPro" id="IPR018089">
    <property type="entry name" value="OMPdecase_AS"/>
</dbReference>
<evidence type="ECO:0000256" key="1">
    <source>
        <dbReference type="ARBA" id="ARBA00002356"/>
    </source>
</evidence>
<dbReference type="GO" id="GO:0006207">
    <property type="term" value="P:'de novo' pyrimidine nucleobase biosynthetic process"/>
    <property type="evidence" value="ECO:0007669"/>
    <property type="project" value="InterPro"/>
</dbReference>
<keyword evidence="4 7" id="KW-0665">Pyrimidine biosynthesis</keyword>
<name>A0A4Y8P6T7_9BACT</name>
<dbReference type="InterPro" id="IPR001754">
    <property type="entry name" value="OMPdeCOase_dom"/>
</dbReference>
<feature type="active site" description="For OMPdecase activity" evidence="8">
    <location>
        <position position="61"/>
    </location>
</feature>
<dbReference type="Pfam" id="PF00215">
    <property type="entry name" value="OMPdecase"/>
    <property type="match status" value="1"/>
</dbReference>
<feature type="active site" description="For OMPdecase activity" evidence="8">
    <location>
        <position position="64"/>
    </location>
</feature>
<dbReference type="HAMAP" id="MF_01200_B">
    <property type="entry name" value="OMPdecase_type1_B"/>
    <property type="match status" value="1"/>
</dbReference>
<dbReference type="Gene3D" id="3.20.20.70">
    <property type="entry name" value="Aldolase class I"/>
    <property type="match status" value="1"/>
</dbReference>
<comment type="pathway">
    <text evidence="2 7 10">Pyrimidine metabolism; UMP biosynthesis via de novo pathway; UMP from orotate: step 2/2.</text>
</comment>
<dbReference type="NCBIfam" id="NF001273">
    <property type="entry name" value="PRK00230.1"/>
    <property type="match status" value="1"/>
</dbReference>
<dbReference type="GO" id="GO:0005829">
    <property type="term" value="C:cytosol"/>
    <property type="evidence" value="ECO:0007669"/>
    <property type="project" value="TreeGrafter"/>
</dbReference>
<dbReference type="PANTHER" id="PTHR32119:SF2">
    <property type="entry name" value="OROTIDINE 5'-PHOSPHATE DECARBOXYLASE"/>
    <property type="match status" value="1"/>
</dbReference>
<proteinExistence type="inferred from homology"/>
<evidence type="ECO:0000256" key="5">
    <source>
        <dbReference type="ARBA" id="ARBA00023239"/>
    </source>
</evidence>
<dbReference type="InterPro" id="IPR013785">
    <property type="entry name" value="Aldolase_TIM"/>
</dbReference>
<comment type="function">
    <text evidence="1 7">Catalyzes the decarboxylation of orotidine 5'-monophosphate (OMP) to uridine 5'-monophosphate (UMP).</text>
</comment>
<feature type="active site" description="Proton donor" evidence="7">
    <location>
        <position position="61"/>
    </location>
</feature>
<dbReference type="GO" id="GO:0044205">
    <property type="term" value="P:'de novo' UMP biosynthetic process"/>
    <property type="evidence" value="ECO:0007669"/>
    <property type="project" value="UniProtKB-UniRule"/>
</dbReference>
<dbReference type="NCBIfam" id="TIGR01740">
    <property type="entry name" value="pyrF"/>
    <property type="match status" value="1"/>
</dbReference>
<feature type="binding site" evidence="7 9">
    <location>
        <position position="186"/>
    </location>
    <ligand>
        <name>substrate</name>
    </ligand>
</feature>
<feature type="binding site" evidence="7 9">
    <location>
        <position position="10"/>
    </location>
    <ligand>
        <name>substrate</name>
    </ligand>
</feature>
<feature type="binding site" evidence="7 9">
    <location>
        <position position="116"/>
    </location>
    <ligand>
        <name>substrate</name>
    </ligand>
</feature>
<dbReference type="OrthoDB" id="9806203at2"/>
<dbReference type="PANTHER" id="PTHR32119">
    <property type="entry name" value="OROTIDINE 5'-PHOSPHATE DECARBOXYLASE"/>
    <property type="match status" value="1"/>
</dbReference>
<dbReference type="EC" id="4.1.1.23" evidence="7"/>
<dbReference type="PROSITE" id="PS00156">
    <property type="entry name" value="OMPDECASE"/>
    <property type="match status" value="1"/>
</dbReference>
<evidence type="ECO:0000256" key="3">
    <source>
        <dbReference type="ARBA" id="ARBA00022793"/>
    </source>
</evidence>
<organism evidence="12 13">
    <name type="scientific">Methylacidiphilum caldifontis</name>
    <dbReference type="NCBI Taxonomy" id="2795386"/>
    <lineage>
        <taxon>Bacteria</taxon>
        <taxon>Pseudomonadati</taxon>
        <taxon>Verrucomicrobiota</taxon>
        <taxon>Methylacidiphilae</taxon>
        <taxon>Methylacidiphilales</taxon>
        <taxon>Methylacidiphilaceae</taxon>
        <taxon>Methylacidiphilum (ex Ratnadevi et al. 2023)</taxon>
    </lineage>
</organism>
<dbReference type="InterPro" id="IPR047596">
    <property type="entry name" value="OMPdecase_bac"/>
</dbReference>
<reference evidence="12 13" key="1">
    <citation type="submission" date="2016-05" db="EMBL/GenBank/DDBJ databases">
        <title>Diversity and Homogeneity among Thermoacidophilic Verrucomicrobia Methanotrophs Linked with Geographical Origin.</title>
        <authorList>
            <person name="Erikstad H.-A."/>
            <person name="Smestad N.B."/>
            <person name="Ceballos R.M."/>
            <person name="Birkeland N.-K."/>
        </authorList>
    </citation>
    <scope>NUCLEOTIDE SEQUENCE [LARGE SCALE GENOMIC DNA]</scope>
    <source>
        <strain evidence="12 13">Phi</strain>
    </source>
</reference>
<comment type="similarity">
    <text evidence="7">Belongs to the OMP decarboxylase family. Type 1 subfamily.</text>
</comment>
<evidence type="ECO:0000256" key="8">
    <source>
        <dbReference type="PIRSR" id="PIRSR614732-1"/>
    </source>
</evidence>
<evidence type="ECO:0000256" key="6">
    <source>
        <dbReference type="ARBA" id="ARBA00049157"/>
    </source>
</evidence>
<dbReference type="AlphaFoldDB" id="A0A4Y8P6T7"/>
<comment type="catalytic activity">
    <reaction evidence="6 7 10">
        <text>orotidine 5'-phosphate + H(+) = UMP + CO2</text>
        <dbReference type="Rhea" id="RHEA:11596"/>
        <dbReference type="ChEBI" id="CHEBI:15378"/>
        <dbReference type="ChEBI" id="CHEBI:16526"/>
        <dbReference type="ChEBI" id="CHEBI:57538"/>
        <dbReference type="ChEBI" id="CHEBI:57865"/>
        <dbReference type="EC" id="4.1.1.23"/>
    </reaction>
</comment>
<gene>
    <name evidence="7" type="primary">pyrF</name>
    <name evidence="12" type="ORF">A7Q10_02670</name>
</gene>
<dbReference type="InterPro" id="IPR014732">
    <property type="entry name" value="OMPdecase"/>
</dbReference>
<evidence type="ECO:0000313" key="12">
    <source>
        <dbReference type="EMBL" id="TFE65886.1"/>
    </source>
</evidence>
<feature type="active site" description="For OMPdecase activity" evidence="8">
    <location>
        <position position="59"/>
    </location>
</feature>
<feature type="binding site" evidence="7 9">
    <location>
        <position position="206"/>
    </location>
    <ligand>
        <name>substrate</name>
    </ligand>
</feature>
<feature type="domain" description="Orotidine 5'-phosphate decarboxylase" evidence="11">
    <location>
        <begin position="4"/>
        <end position="222"/>
    </location>
</feature>
<evidence type="ECO:0000256" key="9">
    <source>
        <dbReference type="PIRSR" id="PIRSR614732-2"/>
    </source>
</evidence>
<comment type="subunit">
    <text evidence="7">Homodimer.</text>
</comment>
<feature type="binding site" evidence="7 9">
    <location>
        <position position="32"/>
    </location>
    <ligand>
        <name>substrate</name>
    </ligand>
</feature>
<evidence type="ECO:0000256" key="7">
    <source>
        <dbReference type="HAMAP-Rule" id="MF_01200"/>
    </source>
</evidence>
<sequence>MYLKPIVALDLSEPSEALQLVSLLRPQIDFFKVGSQLFLAGGADVVRKIIDSGADVFLDLKFHDIPKTVFRAVREAVKLKVKFTTVHIFGGRAMLKEALEAASGSYTEVLGVTVLTSMDSSELESLGVVHPLEEEVLLLTRLALDAGLRGIVCSGRELPALSKMEKRASIVVVPGIRWKGTAHYDQKRTIEPKEAKQWGATHIVVGRPLLDAVDKVGLVRKLLCELNEIN</sequence>
<dbReference type="InterPro" id="IPR011060">
    <property type="entry name" value="RibuloseP-bd_barrel"/>
</dbReference>
<feature type="binding site" evidence="7 9">
    <location>
        <position position="177"/>
    </location>
    <ligand>
        <name>substrate</name>
    </ligand>
</feature>
<dbReference type="GO" id="GO:0004590">
    <property type="term" value="F:orotidine-5'-phosphate decarboxylase activity"/>
    <property type="evidence" value="ECO:0007669"/>
    <property type="project" value="UniProtKB-UniRule"/>
</dbReference>
<evidence type="ECO:0000259" key="11">
    <source>
        <dbReference type="SMART" id="SM00934"/>
    </source>
</evidence>
<evidence type="ECO:0000256" key="10">
    <source>
        <dbReference type="RuleBase" id="RU000512"/>
    </source>
</evidence>
<feature type="binding site" evidence="7 9">
    <location>
        <position position="207"/>
    </location>
    <ligand>
        <name>substrate</name>
    </ligand>
</feature>